<feature type="transmembrane region" description="Helical" evidence="1">
    <location>
        <begin position="40"/>
        <end position="65"/>
    </location>
</feature>
<gene>
    <name evidence="2" type="ORF">BDV36DRAFT_18486</name>
</gene>
<evidence type="ECO:0008006" key="4">
    <source>
        <dbReference type="Google" id="ProtNLM"/>
    </source>
</evidence>
<dbReference type="EMBL" id="ML735697">
    <property type="protein sequence ID" value="KAE8421920.1"/>
    <property type="molecule type" value="Genomic_DNA"/>
</dbReference>
<evidence type="ECO:0000313" key="2">
    <source>
        <dbReference type="EMBL" id="KAE8421920.1"/>
    </source>
</evidence>
<reference evidence="2 3" key="1">
    <citation type="submission" date="2019-04" db="EMBL/GenBank/DDBJ databases">
        <authorList>
            <consortium name="DOE Joint Genome Institute"/>
            <person name="Mondo S."/>
            <person name="Kjaerbolling I."/>
            <person name="Vesth T."/>
            <person name="Frisvad J.C."/>
            <person name="Nybo J.L."/>
            <person name="Theobald S."/>
            <person name="Kildgaard S."/>
            <person name="Isbrandt T."/>
            <person name="Kuo A."/>
            <person name="Sato A."/>
            <person name="Lyhne E.K."/>
            <person name="Kogle M.E."/>
            <person name="Wiebenga A."/>
            <person name="Kun R.S."/>
            <person name="Lubbers R.J."/>
            <person name="Makela M.R."/>
            <person name="Barry K."/>
            <person name="Chovatia M."/>
            <person name="Clum A."/>
            <person name="Daum C."/>
            <person name="Haridas S."/>
            <person name="He G."/>
            <person name="LaButti K."/>
            <person name="Lipzen A."/>
            <person name="Riley R."/>
            <person name="Salamov A."/>
            <person name="Simmons B.A."/>
            <person name="Magnuson J.K."/>
            <person name="Henrissat B."/>
            <person name="Mortensen U.H."/>
            <person name="Larsen T.O."/>
            <person name="Devries R.P."/>
            <person name="Grigoriev I.V."/>
            <person name="Machida M."/>
            <person name="Baker S.E."/>
            <person name="Andersen M.R."/>
            <person name="Cantor M.N."/>
            <person name="Hua S.X."/>
        </authorList>
    </citation>
    <scope>NUCLEOTIDE SEQUENCE [LARGE SCALE GENOMIC DNA]</scope>
    <source>
        <strain evidence="2 3">CBS 117616</strain>
    </source>
</reference>
<keyword evidence="1" id="KW-0472">Membrane</keyword>
<protein>
    <recommendedName>
        <fullName evidence="4">Secreted protein</fullName>
    </recommendedName>
</protein>
<keyword evidence="3" id="KW-1185">Reference proteome</keyword>
<keyword evidence="1" id="KW-1133">Transmembrane helix</keyword>
<keyword evidence="1" id="KW-0812">Transmembrane</keyword>
<evidence type="ECO:0000313" key="3">
    <source>
        <dbReference type="Proteomes" id="UP000325395"/>
    </source>
</evidence>
<sequence length="74" mass="8931">MKLSCGSFLSVWVAFATTVPLRKGCWGMLRPFLWFSNFEMTFGWFCEHTFPFELPFFIFIFYFLFIPKYFCFCG</sequence>
<dbReference type="Proteomes" id="UP000325395">
    <property type="component" value="Unassembled WGS sequence"/>
</dbReference>
<proteinExistence type="predicted"/>
<accession>A0ABQ6WXU9</accession>
<name>A0ABQ6WXU9_9EURO</name>
<evidence type="ECO:0000256" key="1">
    <source>
        <dbReference type="SAM" id="Phobius"/>
    </source>
</evidence>
<organism evidence="2 3">
    <name type="scientific">Aspergillus pseudocaelatus</name>
    <dbReference type="NCBI Taxonomy" id="1825620"/>
    <lineage>
        <taxon>Eukaryota</taxon>
        <taxon>Fungi</taxon>
        <taxon>Dikarya</taxon>
        <taxon>Ascomycota</taxon>
        <taxon>Pezizomycotina</taxon>
        <taxon>Eurotiomycetes</taxon>
        <taxon>Eurotiomycetidae</taxon>
        <taxon>Eurotiales</taxon>
        <taxon>Aspergillaceae</taxon>
        <taxon>Aspergillus</taxon>
        <taxon>Aspergillus subgen. Circumdati</taxon>
    </lineage>
</organism>